<dbReference type="Gene3D" id="3.40.50.300">
    <property type="entry name" value="P-loop containing nucleotide triphosphate hydrolases"/>
    <property type="match status" value="1"/>
</dbReference>
<sequence length="199" mass="22595">MFCIGLTGNIASGKSTAIKHFQSLGIPVIVADDVAREITARGQPVLEEIKRRIGPSVITAQGDLDRGKLRRIIVSDEKQRLWLENLLHPLIRQRIEQKISEVKGPYCVIEIPLLLNKEDYSYLNRILAILVDDKTLIARVMSRDQHSRDFAAAILALQPDENARRRIADDIIENNGSVEEFKKAINGLHQQYLHYSSQY</sequence>
<dbReference type="SUPFAM" id="SSF52540">
    <property type="entry name" value="P-loop containing nucleoside triphosphate hydrolases"/>
    <property type="match status" value="1"/>
</dbReference>
<keyword evidence="5 7" id="KW-0808">Transferase</keyword>
<organism evidence="7 8">
    <name type="scientific">Legionella spiritensis</name>
    <dbReference type="NCBI Taxonomy" id="452"/>
    <lineage>
        <taxon>Bacteria</taxon>
        <taxon>Pseudomonadati</taxon>
        <taxon>Pseudomonadota</taxon>
        <taxon>Gammaproteobacteria</taxon>
        <taxon>Legionellales</taxon>
        <taxon>Legionellaceae</taxon>
        <taxon>Legionella</taxon>
    </lineage>
</organism>
<comment type="catalytic activity">
    <reaction evidence="5">
        <text>3'-dephospho-CoA + ATP = ADP + CoA + H(+)</text>
        <dbReference type="Rhea" id="RHEA:18245"/>
        <dbReference type="ChEBI" id="CHEBI:15378"/>
        <dbReference type="ChEBI" id="CHEBI:30616"/>
        <dbReference type="ChEBI" id="CHEBI:57287"/>
        <dbReference type="ChEBI" id="CHEBI:57328"/>
        <dbReference type="ChEBI" id="CHEBI:456216"/>
        <dbReference type="EC" id="2.7.1.24"/>
    </reaction>
</comment>
<dbReference type="RefSeq" id="WP_058483498.1">
    <property type="nucleotide sequence ID" value="NZ_CAAAII010000001.1"/>
</dbReference>
<name>A0A0W0Z4N2_LEGSP</name>
<protein>
    <recommendedName>
        <fullName evidence="5 6">Dephospho-CoA kinase</fullName>
        <ecNumber evidence="5 6">2.7.1.24</ecNumber>
    </recommendedName>
    <alternativeName>
        <fullName evidence="5">Dephosphocoenzyme A kinase</fullName>
    </alternativeName>
</protein>
<evidence type="ECO:0000256" key="1">
    <source>
        <dbReference type="ARBA" id="ARBA00009018"/>
    </source>
</evidence>
<dbReference type="GO" id="GO:0005737">
    <property type="term" value="C:cytoplasm"/>
    <property type="evidence" value="ECO:0007669"/>
    <property type="project" value="UniProtKB-SubCell"/>
</dbReference>
<dbReference type="EC" id="2.7.1.24" evidence="5 6"/>
<comment type="pathway">
    <text evidence="5">Cofactor biosynthesis; coenzyme A biosynthesis; CoA from (R)-pantothenate: step 5/5.</text>
</comment>
<dbReference type="PANTHER" id="PTHR10695">
    <property type="entry name" value="DEPHOSPHO-COA KINASE-RELATED"/>
    <property type="match status" value="1"/>
</dbReference>
<keyword evidence="8" id="KW-1185">Reference proteome</keyword>
<feature type="binding site" evidence="5">
    <location>
        <begin position="11"/>
        <end position="16"/>
    </location>
    <ligand>
        <name>ATP</name>
        <dbReference type="ChEBI" id="CHEBI:30616"/>
    </ligand>
</feature>
<evidence type="ECO:0000313" key="7">
    <source>
        <dbReference type="EMBL" id="KTD64065.1"/>
    </source>
</evidence>
<keyword evidence="3 5" id="KW-0067">ATP-binding</keyword>
<keyword evidence="4 5" id="KW-0173">Coenzyme A biosynthesis</keyword>
<comment type="caution">
    <text evidence="7">The sequence shown here is derived from an EMBL/GenBank/DDBJ whole genome shotgun (WGS) entry which is preliminary data.</text>
</comment>
<dbReference type="PROSITE" id="PS51219">
    <property type="entry name" value="DPCK"/>
    <property type="match status" value="1"/>
</dbReference>
<dbReference type="CDD" id="cd02022">
    <property type="entry name" value="DPCK"/>
    <property type="match status" value="1"/>
</dbReference>
<comment type="subcellular location">
    <subcellularLocation>
        <location evidence="5">Cytoplasm</location>
    </subcellularLocation>
</comment>
<comment type="function">
    <text evidence="5">Catalyzes the phosphorylation of the 3'-hydroxyl group of dephosphocoenzyme A to form coenzyme A.</text>
</comment>
<dbReference type="OrthoDB" id="9812943at2"/>
<evidence type="ECO:0000256" key="6">
    <source>
        <dbReference type="NCBIfam" id="TIGR00152"/>
    </source>
</evidence>
<dbReference type="GO" id="GO:0005524">
    <property type="term" value="F:ATP binding"/>
    <property type="evidence" value="ECO:0007669"/>
    <property type="project" value="UniProtKB-UniRule"/>
</dbReference>
<evidence type="ECO:0000256" key="3">
    <source>
        <dbReference type="ARBA" id="ARBA00022840"/>
    </source>
</evidence>
<dbReference type="AlphaFoldDB" id="A0A0W0Z4N2"/>
<evidence type="ECO:0000256" key="4">
    <source>
        <dbReference type="ARBA" id="ARBA00022993"/>
    </source>
</evidence>
<keyword evidence="5 7" id="KW-0418">Kinase</keyword>
<keyword evidence="5" id="KW-0963">Cytoplasm</keyword>
<proteinExistence type="inferred from homology"/>
<gene>
    <name evidence="5 7" type="primary">coaE</name>
    <name evidence="7" type="ORF">Lspi_1584</name>
</gene>
<dbReference type="UniPathway" id="UPA00241">
    <property type="reaction ID" value="UER00356"/>
</dbReference>
<dbReference type="HAMAP" id="MF_00376">
    <property type="entry name" value="Dephospho_CoA_kinase"/>
    <property type="match status" value="1"/>
</dbReference>
<dbReference type="EMBL" id="LNYX01000014">
    <property type="protein sequence ID" value="KTD64065.1"/>
    <property type="molecule type" value="Genomic_DNA"/>
</dbReference>
<evidence type="ECO:0000256" key="5">
    <source>
        <dbReference type="HAMAP-Rule" id="MF_00376"/>
    </source>
</evidence>
<comment type="similarity">
    <text evidence="1 5">Belongs to the CoaE family.</text>
</comment>
<dbReference type="PANTHER" id="PTHR10695:SF46">
    <property type="entry name" value="BIFUNCTIONAL COENZYME A SYNTHASE-RELATED"/>
    <property type="match status" value="1"/>
</dbReference>
<dbReference type="GO" id="GO:0015937">
    <property type="term" value="P:coenzyme A biosynthetic process"/>
    <property type="evidence" value="ECO:0007669"/>
    <property type="project" value="UniProtKB-UniRule"/>
</dbReference>
<dbReference type="Proteomes" id="UP000054877">
    <property type="component" value="Unassembled WGS sequence"/>
</dbReference>
<dbReference type="InterPro" id="IPR001977">
    <property type="entry name" value="Depp_CoAkinase"/>
</dbReference>
<dbReference type="Pfam" id="PF01121">
    <property type="entry name" value="CoaE"/>
    <property type="match status" value="1"/>
</dbReference>
<accession>A0A0W0Z4N2</accession>
<dbReference type="STRING" id="452.Lspi_1584"/>
<reference evidence="7 8" key="1">
    <citation type="submission" date="2015-11" db="EMBL/GenBank/DDBJ databases">
        <title>Genomic analysis of 38 Legionella species identifies large and diverse effector repertoires.</title>
        <authorList>
            <person name="Burstein D."/>
            <person name="Amaro F."/>
            <person name="Zusman T."/>
            <person name="Lifshitz Z."/>
            <person name="Cohen O."/>
            <person name="Gilbert J.A."/>
            <person name="Pupko T."/>
            <person name="Shuman H.A."/>
            <person name="Segal G."/>
        </authorList>
    </citation>
    <scope>NUCLEOTIDE SEQUENCE [LARGE SCALE GENOMIC DNA]</scope>
    <source>
        <strain evidence="7 8">Mt.St.Helens-9</strain>
    </source>
</reference>
<keyword evidence="2 5" id="KW-0547">Nucleotide-binding</keyword>
<dbReference type="NCBIfam" id="TIGR00152">
    <property type="entry name" value="dephospho-CoA kinase"/>
    <property type="match status" value="1"/>
</dbReference>
<dbReference type="InterPro" id="IPR027417">
    <property type="entry name" value="P-loop_NTPase"/>
</dbReference>
<evidence type="ECO:0000256" key="2">
    <source>
        <dbReference type="ARBA" id="ARBA00022741"/>
    </source>
</evidence>
<dbReference type="GO" id="GO:0004140">
    <property type="term" value="F:dephospho-CoA kinase activity"/>
    <property type="evidence" value="ECO:0007669"/>
    <property type="project" value="UniProtKB-UniRule"/>
</dbReference>
<dbReference type="PATRIC" id="fig|452.5.peg.1742"/>
<evidence type="ECO:0000313" key="8">
    <source>
        <dbReference type="Proteomes" id="UP000054877"/>
    </source>
</evidence>